<name>A0A0C3JJB4_PISTI</name>
<evidence type="ECO:0000256" key="1">
    <source>
        <dbReference type="SAM" id="MobiDB-lite"/>
    </source>
</evidence>
<reference evidence="2 3" key="1">
    <citation type="submission" date="2014-04" db="EMBL/GenBank/DDBJ databases">
        <authorList>
            <consortium name="DOE Joint Genome Institute"/>
            <person name="Kuo A."/>
            <person name="Kohler A."/>
            <person name="Costa M.D."/>
            <person name="Nagy L.G."/>
            <person name="Floudas D."/>
            <person name="Copeland A."/>
            <person name="Barry K.W."/>
            <person name="Cichocki N."/>
            <person name="Veneault-Fourrey C."/>
            <person name="LaButti K."/>
            <person name="Lindquist E.A."/>
            <person name="Lipzen A."/>
            <person name="Lundell T."/>
            <person name="Morin E."/>
            <person name="Murat C."/>
            <person name="Sun H."/>
            <person name="Tunlid A."/>
            <person name="Henrissat B."/>
            <person name="Grigoriev I.V."/>
            <person name="Hibbett D.S."/>
            <person name="Martin F."/>
            <person name="Nordberg H.P."/>
            <person name="Cantor M.N."/>
            <person name="Hua S.X."/>
        </authorList>
    </citation>
    <scope>NUCLEOTIDE SEQUENCE [LARGE SCALE GENOMIC DNA]</scope>
    <source>
        <strain evidence="2 3">Marx 270</strain>
    </source>
</reference>
<dbReference type="STRING" id="870435.A0A0C3JJB4"/>
<feature type="compositionally biased region" description="Basic and acidic residues" evidence="1">
    <location>
        <begin position="1015"/>
        <end position="1031"/>
    </location>
</feature>
<dbReference type="Proteomes" id="UP000054217">
    <property type="component" value="Unassembled WGS sequence"/>
</dbReference>
<feature type="region of interest" description="Disordered" evidence="1">
    <location>
        <begin position="695"/>
        <end position="742"/>
    </location>
</feature>
<proteinExistence type="predicted"/>
<sequence length="1044" mass="119513">MSSKYLSRRSLEPRSKSEGKLIVEFLRRSCENAPRELEGMPPRHSKDAPWFSGYASDLFRYFEEVRSLCECENCFDDQEWAKWVCWYASSKVSDSWYEFVEDQLSWPEFVVAIARLYPGSRKMDQQYSRNDIYSLIDSRARREVHTEEELMNYRLYFLDIATYLRVSKQLEADKLEDLYVQGFNKEFRREIIWKMRRDDRRRHSDNPWPMEQVTYTATQLLHKGFRSERARTSVEDYYEPRSDPESSSDKQHLSTKYFLPTATHDLLTNNVQGSTEVSRYMECEKVPKLVSTSRVQPHSPPEKTNSEDRSPGRLVEAAAVTSFEMKEFSLSTNRILTTELQEAVELEQVEPALVEEPLTTKVPFEFEANYNTQRGFSFCSYRASLMATGVSLQESYLRGQGNERSSLGIPAVSRNMHQLTNDPFRSKIPLEFKAERLEEHLKPTGVEVEGLEILTGSPETDRLAYEEVIDSHRALQHMNHIKSKVIARRIRVKEPLRLVIRRKPPEEILQIEMLKHAARIDALALETFRGCTVSAINVLFEDSLSESMRALSVRTCAESPAMLTKRSHVTALRVVAARTQVLHTDASSITGQLRKIAATEGYEEWGERRTTCEVPQLRVMATAAKVTMAVTRVTAMTTTTTLLSADQRLGEMGRTVLWKQGAMSAGSELDSSKGNQIFTTDNNCEIGCTTRWKRGAKSADGEPNGSQEKAGTCDGDQPTSERSRGSAIPWRENGYTQRHTSDTQAIAIQETTMMTRPSRDRQPSKIGCAAQQNWGARNADGEPNGSQGGKRSQISTTDNNRDTRNNDDDYAEKSRCAGRCSNDVRAVAIQGSTTVYQGQWTVKEKLRDTIQWYYYEWGEWSGQAEGLNLATATVTARTTTVLDSERQPRKAGAARFTYSYPTLGRARDTYDEARSRRENLRRTMNRRHLDVQRNKGDDYGSIYNNDHRGYKGEECDFLQGINEATTNHERSTAKQLRRLQFDLRQRSPKIQDSTDMDAKRDGPSFDFSGINIQSDKYEDCTELPRDKHEDYDSNYNGNRRGYDI</sequence>
<evidence type="ECO:0000313" key="3">
    <source>
        <dbReference type="Proteomes" id="UP000054217"/>
    </source>
</evidence>
<dbReference type="OrthoDB" id="2704981at2759"/>
<feature type="region of interest" description="Disordered" evidence="1">
    <location>
        <begin position="232"/>
        <end position="253"/>
    </location>
</feature>
<dbReference type="EMBL" id="KN831955">
    <property type="protein sequence ID" value="KIO09188.1"/>
    <property type="molecule type" value="Genomic_DNA"/>
</dbReference>
<organism evidence="2 3">
    <name type="scientific">Pisolithus tinctorius Marx 270</name>
    <dbReference type="NCBI Taxonomy" id="870435"/>
    <lineage>
        <taxon>Eukaryota</taxon>
        <taxon>Fungi</taxon>
        <taxon>Dikarya</taxon>
        <taxon>Basidiomycota</taxon>
        <taxon>Agaricomycotina</taxon>
        <taxon>Agaricomycetes</taxon>
        <taxon>Agaricomycetidae</taxon>
        <taxon>Boletales</taxon>
        <taxon>Sclerodermatineae</taxon>
        <taxon>Pisolithaceae</taxon>
        <taxon>Pisolithus</taxon>
    </lineage>
</organism>
<feature type="region of interest" description="Disordered" evidence="1">
    <location>
        <begin position="985"/>
        <end position="1044"/>
    </location>
</feature>
<keyword evidence="3" id="KW-1185">Reference proteome</keyword>
<feature type="region of interest" description="Disordered" evidence="1">
    <location>
        <begin position="289"/>
        <end position="312"/>
    </location>
</feature>
<evidence type="ECO:0000313" key="2">
    <source>
        <dbReference type="EMBL" id="KIO09188.1"/>
    </source>
</evidence>
<accession>A0A0C3JJB4</accession>
<dbReference type="AlphaFoldDB" id="A0A0C3JJB4"/>
<feature type="compositionally biased region" description="Basic and acidic residues" evidence="1">
    <location>
        <begin position="232"/>
        <end position="252"/>
    </location>
</feature>
<dbReference type="InParanoid" id="A0A0C3JJB4"/>
<feature type="region of interest" description="Disordered" evidence="1">
    <location>
        <begin position="754"/>
        <end position="814"/>
    </location>
</feature>
<dbReference type="HOGENOM" id="CLU_294416_0_0_1"/>
<feature type="compositionally biased region" description="Basic and acidic residues" evidence="1">
    <location>
        <begin position="300"/>
        <end position="311"/>
    </location>
</feature>
<gene>
    <name evidence="2" type="ORF">M404DRAFT_22379</name>
</gene>
<feature type="compositionally biased region" description="Basic and acidic residues" evidence="1">
    <location>
        <begin position="799"/>
        <end position="814"/>
    </location>
</feature>
<protein>
    <submittedName>
        <fullName evidence="2">Uncharacterized protein</fullName>
    </submittedName>
</protein>
<reference evidence="3" key="2">
    <citation type="submission" date="2015-01" db="EMBL/GenBank/DDBJ databases">
        <title>Evolutionary Origins and Diversification of the Mycorrhizal Mutualists.</title>
        <authorList>
            <consortium name="DOE Joint Genome Institute"/>
            <consortium name="Mycorrhizal Genomics Consortium"/>
            <person name="Kohler A."/>
            <person name="Kuo A."/>
            <person name="Nagy L.G."/>
            <person name="Floudas D."/>
            <person name="Copeland A."/>
            <person name="Barry K.W."/>
            <person name="Cichocki N."/>
            <person name="Veneault-Fourrey C."/>
            <person name="LaButti K."/>
            <person name="Lindquist E.A."/>
            <person name="Lipzen A."/>
            <person name="Lundell T."/>
            <person name="Morin E."/>
            <person name="Murat C."/>
            <person name="Riley R."/>
            <person name="Ohm R."/>
            <person name="Sun H."/>
            <person name="Tunlid A."/>
            <person name="Henrissat B."/>
            <person name="Grigoriev I.V."/>
            <person name="Hibbett D.S."/>
            <person name="Martin F."/>
        </authorList>
    </citation>
    <scope>NUCLEOTIDE SEQUENCE [LARGE SCALE GENOMIC DNA]</scope>
    <source>
        <strain evidence="3">Marx 270</strain>
    </source>
</reference>